<protein>
    <recommendedName>
        <fullName evidence="2">tetrahydrofolate synthase</fullName>
        <ecNumber evidence="2">6.3.2.17</ecNumber>
    </recommendedName>
    <alternativeName>
        <fullName evidence="8">Tetrahydrofolylpolyglutamate synthase</fullName>
    </alternativeName>
</protein>
<dbReference type="PANTHER" id="PTHR11136">
    <property type="entry name" value="FOLYLPOLYGLUTAMATE SYNTHASE-RELATED"/>
    <property type="match status" value="1"/>
</dbReference>
<dbReference type="SUPFAM" id="SSF53623">
    <property type="entry name" value="MurD-like peptide ligases, catalytic domain"/>
    <property type="match status" value="1"/>
</dbReference>
<gene>
    <name evidence="13" type="ORF">UX39_C0020G0006</name>
</gene>
<dbReference type="PANTHER" id="PTHR11136:SF0">
    <property type="entry name" value="DIHYDROFOLATE SYNTHETASE-RELATED"/>
    <property type="match status" value="1"/>
</dbReference>
<dbReference type="GO" id="GO:0005737">
    <property type="term" value="C:cytoplasm"/>
    <property type="evidence" value="ECO:0007669"/>
    <property type="project" value="TreeGrafter"/>
</dbReference>
<reference evidence="13 14" key="1">
    <citation type="journal article" date="2015" name="Nature">
        <title>rRNA introns, odd ribosomes, and small enigmatic genomes across a large radiation of phyla.</title>
        <authorList>
            <person name="Brown C.T."/>
            <person name="Hug L.A."/>
            <person name="Thomas B.C."/>
            <person name="Sharon I."/>
            <person name="Castelle C.J."/>
            <person name="Singh A."/>
            <person name="Wilkins M.J."/>
            <person name="Williams K.H."/>
            <person name="Banfield J.F."/>
        </authorList>
    </citation>
    <scope>NUCLEOTIDE SEQUENCE [LARGE SCALE GENOMIC DNA]</scope>
</reference>
<dbReference type="Pfam" id="PF02875">
    <property type="entry name" value="Mur_ligase_C"/>
    <property type="match status" value="1"/>
</dbReference>
<dbReference type="SUPFAM" id="SSF53244">
    <property type="entry name" value="MurD-like peptide ligases, peptide-binding domain"/>
    <property type="match status" value="1"/>
</dbReference>
<dbReference type="NCBIfam" id="TIGR01499">
    <property type="entry name" value="folC"/>
    <property type="match status" value="1"/>
</dbReference>
<evidence type="ECO:0000256" key="4">
    <source>
        <dbReference type="ARBA" id="ARBA00022723"/>
    </source>
</evidence>
<evidence type="ECO:0000256" key="3">
    <source>
        <dbReference type="ARBA" id="ARBA00022598"/>
    </source>
</evidence>
<dbReference type="GO" id="GO:0008841">
    <property type="term" value="F:dihydrofolate synthase activity"/>
    <property type="evidence" value="ECO:0007669"/>
    <property type="project" value="TreeGrafter"/>
</dbReference>
<evidence type="ECO:0000256" key="7">
    <source>
        <dbReference type="ARBA" id="ARBA00022842"/>
    </source>
</evidence>
<evidence type="ECO:0000256" key="2">
    <source>
        <dbReference type="ARBA" id="ARBA00013025"/>
    </source>
</evidence>
<feature type="domain" description="Mur ligase C-terminal" evidence="11">
    <location>
        <begin position="305"/>
        <end position="429"/>
    </location>
</feature>
<evidence type="ECO:0000259" key="12">
    <source>
        <dbReference type="Pfam" id="PF08245"/>
    </source>
</evidence>
<dbReference type="EMBL" id="LCMA01000020">
    <property type="protein sequence ID" value="KKU25753.1"/>
    <property type="molecule type" value="Genomic_DNA"/>
</dbReference>
<evidence type="ECO:0000259" key="11">
    <source>
        <dbReference type="Pfam" id="PF02875"/>
    </source>
</evidence>
<dbReference type="InterPro" id="IPR036565">
    <property type="entry name" value="Mur-like_cat_sf"/>
</dbReference>
<dbReference type="GO" id="GO:0005524">
    <property type="term" value="F:ATP binding"/>
    <property type="evidence" value="ECO:0007669"/>
    <property type="project" value="UniProtKB-KW"/>
</dbReference>
<dbReference type="GO" id="GO:0004326">
    <property type="term" value="F:tetrahydrofolylpolyglutamate synthase activity"/>
    <property type="evidence" value="ECO:0007669"/>
    <property type="project" value="UniProtKB-EC"/>
</dbReference>
<keyword evidence="4" id="KW-0479">Metal-binding</keyword>
<comment type="caution">
    <text evidence="13">The sequence shown here is derived from an EMBL/GenBank/DDBJ whole genome shotgun (WGS) entry which is preliminary data.</text>
</comment>
<evidence type="ECO:0000313" key="14">
    <source>
        <dbReference type="Proteomes" id="UP000034175"/>
    </source>
</evidence>
<evidence type="ECO:0000256" key="9">
    <source>
        <dbReference type="ARBA" id="ARBA00047493"/>
    </source>
</evidence>
<dbReference type="Proteomes" id="UP000034175">
    <property type="component" value="Unassembled WGS sequence"/>
</dbReference>
<feature type="domain" description="Mur ligase central" evidence="12">
    <location>
        <begin position="60"/>
        <end position="281"/>
    </location>
</feature>
<dbReference type="Pfam" id="PF08245">
    <property type="entry name" value="Mur_ligase_M"/>
    <property type="match status" value="1"/>
</dbReference>
<dbReference type="PIRSF" id="PIRSF001563">
    <property type="entry name" value="Folylpolyglu_synth"/>
    <property type="match status" value="1"/>
</dbReference>
<keyword evidence="3 10" id="KW-0436">Ligase</keyword>
<keyword evidence="7" id="KW-0460">Magnesium</keyword>
<dbReference type="InterPro" id="IPR001645">
    <property type="entry name" value="Folylpolyglutamate_synth"/>
</dbReference>
<dbReference type="InterPro" id="IPR013221">
    <property type="entry name" value="Mur_ligase_cen"/>
</dbReference>
<evidence type="ECO:0000313" key="13">
    <source>
        <dbReference type="EMBL" id="KKU25753.1"/>
    </source>
</evidence>
<dbReference type="PATRIC" id="fig|1619042.3.peg.539"/>
<dbReference type="Gene3D" id="3.90.190.20">
    <property type="entry name" value="Mur ligase, C-terminal domain"/>
    <property type="match status" value="1"/>
</dbReference>
<dbReference type="AlphaFoldDB" id="A0A0G1R6N4"/>
<dbReference type="Gene3D" id="3.40.1190.10">
    <property type="entry name" value="Mur-like, catalytic domain"/>
    <property type="match status" value="1"/>
</dbReference>
<comment type="similarity">
    <text evidence="1 10">Belongs to the folylpolyglutamate synthase family.</text>
</comment>
<evidence type="ECO:0000256" key="1">
    <source>
        <dbReference type="ARBA" id="ARBA00008276"/>
    </source>
</evidence>
<organism evidence="13 14">
    <name type="scientific">Candidatus Magasanikbacteria bacterium GW2011_GWA2_46_17</name>
    <dbReference type="NCBI Taxonomy" id="1619042"/>
    <lineage>
        <taxon>Bacteria</taxon>
        <taxon>Candidatus Magasanikiibacteriota</taxon>
    </lineage>
</organism>
<dbReference type="InterPro" id="IPR004101">
    <property type="entry name" value="Mur_ligase_C"/>
</dbReference>
<name>A0A0G1R6N4_9BACT</name>
<keyword evidence="5 10" id="KW-0547">Nucleotide-binding</keyword>
<dbReference type="InterPro" id="IPR036615">
    <property type="entry name" value="Mur_ligase_C_dom_sf"/>
</dbReference>
<proteinExistence type="inferred from homology"/>
<evidence type="ECO:0000256" key="10">
    <source>
        <dbReference type="PIRNR" id="PIRNR001563"/>
    </source>
</evidence>
<keyword evidence="6 10" id="KW-0067">ATP-binding</keyword>
<evidence type="ECO:0000256" key="8">
    <source>
        <dbReference type="ARBA" id="ARBA00030592"/>
    </source>
</evidence>
<evidence type="ECO:0000256" key="5">
    <source>
        <dbReference type="ARBA" id="ARBA00022741"/>
    </source>
</evidence>
<accession>A0A0G1R6N4</accession>
<evidence type="ECO:0000256" key="6">
    <source>
        <dbReference type="ARBA" id="ARBA00022840"/>
    </source>
</evidence>
<dbReference type="EC" id="6.3.2.17" evidence="2"/>
<sequence length="454" mass="50962">MHKTLTQRLHKVDTFLYGFLNIPREEFMLNQRVCGLYLKRLKECSRHAGSPERGFKYIHVTGTSGKGSTTLMIESILRAAGHTVGCYTSPHITTSAERILVNGRMVHVSDFEEASAIIKKATQRMMETSPLSIPSYFELDFLIALLIFKKYKVEYAVAEVGCGGRYDATNIIPAPTVTVITNIGLDHTHILGKTKTKIAHEKVGIVKKGSHVIIGERTPLIQKQLARESFKVGAASVTYVPAPTRIKSTKHGVSFFENKRRYDVSLHGAHQAHNARLALSVAKLLNISEHTTQKGLAHTLKIGAFEIVSHNPLVIIDGAHNNEKIATTAEALRHIKQQYKADKVHCILGMAENKDHKQALRILIPGLDKLYVTRFTNNYFRKSYDPRTLLKTAKTLTKIPTQAFLFPDQALDAALHNARKNDIILVTGSLFLAGELRARWFPEEQMLKKRKMTW</sequence>
<comment type="catalytic activity">
    <reaction evidence="9">
        <text>(6S)-5,6,7,8-tetrahydrofolyl-(gamma-L-Glu)(n) + L-glutamate + ATP = (6S)-5,6,7,8-tetrahydrofolyl-(gamma-L-Glu)(n+1) + ADP + phosphate + H(+)</text>
        <dbReference type="Rhea" id="RHEA:10580"/>
        <dbReference type="Rhea" id="RHEA-COMP:14738"/>
        <dbReference type="Rhea" id="RHEA-COMP:14740"/>
        <dbReference type="ChEBI" id="CHEBI:15378"/>
        <dbReference type="ChEBI" id="CHEBI:29985"/>
        <dbReference type="ChEBI" id="CHEBI:30616"/>
        <dbReference type="ChEBI" id="CHEBI:43474"/>
        <dbReference type="ChEBI" id="CHEBI:141005"/>
        <dbReference type="ChEBI" id="CHEBI:456216"/>
        <dbReference type="EC" id="6.3.2.17"/>
    </reaction>
</comment>
<dbReference type="GO" id="GO:0046872">
    <property type="term" value="F:metal ion binding"/>
    <property type="evidence" value="ECO:0007669"/>
    <property type="project" value="UniProtKB-KW"/>
</dbReference>